<sequence>MTASVHDIADQRPHLMVVASDGAHVIPHALVQSVIDGDQPSSILTEPVVKRIIEEWLQQVTK</sequence>
<dbReference type="PATRIC" id="fig|219572.3.peg.1391"/>
<name>A0A172YXU5_9PSED</name>
<dbReference type="RefSeq" id="WP_064451115.1">
    <property type="nucleotide sequence ID" value="NZ_CP015600.1"/>
</dbReference>
<accession>A0A172YXU5</accession>
<dbReference type="EMBL" id="CP015600">
    <property type="protein sequence ID" value="ANF84796.1"/>
    <property type="molecule type" value="Genomic_DNA"/>
</dbReference>
<proteinExistence type="predicted"/>
<dbReference type="Proteomes" id="UP000077829">
    <property type="component" value="Chromosome"/>
</dbReference>
<evidence type="ECO:0000313" key="1">
    <source>
        <dbReference type="EMBL" id="ANF84796.1"/>
    </source>
</evidence>
<dbReference type="AlphaFoldDB" id="A0A172YXU5"/>
<gene>
    <name evidence="1" type="ORF">A7J50_1363</name>
</gene>
<evidence type="ECO:0000313" key="2">
    <source>
        <dbReference type="Proteomes" id="UP000077829"/>
    </source>
</evidence>
<reference evidence="1 2" key="1">
    <citation type="submission" date="2016-05" db="EMBL/GenBank/DDBJ databases">
        <title>Complete genome sequence of Pseudomonas antarctica PAMC 27494.</title>
        <authorList>
            <person name="Lee J."/>
        </authorList>
    </citation>
    <scope>NUCLEOTIDE SEQUENCE [LARGE SCALE GENOMIC DNA]</scope>
    <source>
        <strain evidence="1 2">PAMC 27494</strain>
    </source>
</reference>
<protein>
    <submittedName>
        <fullName evidence="1">Uncharacterized protein</fullName>
    </submittedName>
</protein>
<dbReference type="KEGG" id="panr:A7J50_1363"/>
<dbReference type="STRING" id="219572.A7J50_1363"/>
<organism evidence="1 2">
    <name type="scientific">Pseudomonas antarctica</name>
    <dbReference type="NCBI Taxonomy" id="219572"/>
    <lineage>
        <taxon>Bacteria</taxon>
        <taxon>Pseudomonadati</taxon>
        <taxon>Pseudomonadota</taxon>
        <taxon>Gammaproteobacteria</taxon>
        <taxon>Pseudomonadales</taxon>
        <taxon>Pseudomonadaceae</taxon>
        <taxon>Pseudomonas</taxon>
    </lineage>
</organism>